<feature type="transmembrane region" description="Helical" evidence="1">
    <location>
        <begin position="219"/>
        <end position="238"/>
    </location>
</feature>
<name>A0A6N7XF80_9FIRM</name>
<feature type="transmembrane region" description="Helical" evidence="1">
    <location>
        <begin position="76"/>
        <end position="97"/>
    </location>
</feature>
<proteinExistence type="predicted"/>
<feature type="transmembrane region" description="Helical" evidence="1">
    <location>
        <begin position="103"/>
        <end position="122"/>
    </location>
</feature>
<dbReference type="InterPro" id="IPR008875">
    <property type="entry name" value="TraX"/>
</dbReference>
<sequence>MMKIKNKIVNNNGEKLLSSNELKTIAIICMIIQHAMYSGLIKNYYKLPEIIGTITMPLITFLLVEGYIHTKNIYKYFLRLVIAMLISEFPYRLIFPIMPQERFYFGNIMATLALTLVAVYLFDTVKNNLFLIGFSFTLIIILTNILSTDYGFFPIILAFNFFFFRDNPAIKLIICYLIYITRYSNFLIGLIIILLIGMFNNNLTNKENLALKQKEVFKYSYYLIYPLHFIVLKIIKLII</sequence>
<evidence type="ECO:0008006" key="4">
    <source>
        <dbReference type="Google" id="ProtNLM"/>
    </source>
</evidence>
<organism evidence="2 3">
    <name type="scientific">Tissierella pigra</name>
    <dbReference type="NCBI Taxonomy" id="2607614"/>
    <lineage>
        <taxon>Bacteria</taxon>
        <taxon>Bacillati</taxon>
        <taxon>Bacillota</taxon>
        <taxon>Tissierellia</taxon>
        <taxon>Tissierellales</taxon>
        <taxon>Tissierellaceae</taxon>
        <taxon>Tissierella</taxon>
    </lineage>
</organism>
<evidence type="ECO:0000313" key="2">
    <source>
        <dbReference type="EMBL" id="MSU00639.1"/>
    </source>
</evidence>
<keyword evidence="1" id="KW-0812">Transmembrane</keyword>
<gene>
    <name evidence="2" type="ORF">FYJ83_04045</name>
</gene>
<evidence type="ECO:0000256" key="1">
    <source>
        <dbReference type="SAM" id="Phobius"/>
    </source>
</evidence>
<reference evidence="2 3" key="1">
    <citation type="submission" date="2019-09" db="EMBL/GenBank/DDBJ databases">
        <title>In-depth cultivation of the pig gut microbiome towards novel bacterial diversity and tailored functional studies.</title>
        <authorList>
            <person name="Wylensek D."/>
            <person name="Hitch T.C.A."/>
            <person name="Clavel T."/>
        </authorList>
    </citation>
    <scope>NUCLEOTIDE SEQUENCE [LARGE SCALE GENOMIC DNA]</scope>
    <source>
        <strain evidence="2 3">WCA3-693-APC-4?</strain>
    </source>
</reference>
<feature type="transmembrane region" description="Helical" evidence="1">
    <location>
        <begin position="180"/>
        <end position="199"/>
    </location>
</feature>
<evidence type="ECO:0000313" key="3">
    <source>
        <dbReference type="Proteomes" id="UP000469523"/>
    </source>
</evidence>
<dbReference type="Pfam" id="PF05857">
    <property type="entry name" value="TraX"/>
    <property type="match status" value="1"/>
</dbReference>
<dbReference type="EMBL" id="VUNQ01000006">
    <property type="protein sequence ID" value="MSU00639.1"/>
    <property type="molecule type" value="Genomic_DNA"/>
</dbReference>
<comment type="caution">
    <text evidence="2">The sequence shown here is derived from an EMBL/GenBank/DDBJ whole genome shotgun (WGS) entry which is preliminary data.</text>
</comment>
<dbReference type="Proteomes" id="UP000469523">
    <property type="component" value="Unassembled WGS sequence"/>
</dbReference>
<feature type="transmembrane region" description="Helical" evidence="1">
    <location>
        <begin position="47"/>
        <end position="64"/>
    </location>
</feature>
<feature type="transmembrane region" description="Helical" evidence="1">
    <location>
        <begin position="129"/>
        <end position="146"/>
    </location>
</feature>
<dbReference type="AlphaFoldDB" id="A0A6N7XF80"/>
<feature type="transmembrane region" description="Helical" evidence="1">
    <location>
        <begin position="21"/>
        <end position="41"/>
    </location>
</feature>
<accession>A0A6N7XF80</accession>
<keyword evidence="1" id="KW-1133">Transmembrane helix</keyword>
<keyword evidence="1" id="KW-0472">Membrane</keyword>
<protein>
    <recommendedName>
        <fullName evidence="4">Conjugal transfer protein TraX</fullName>
    </recommendedName>
</protein>
<keyword evidence="3" id="KW-1185">Reference proteome</keyword>
<feature type="transmembrane region" description="Helical" evidence="1">
    <location>
        <begin position="152"/>
        <end position="168"/>
    </location>
</feature>